<keyword evidence="3" id="KW-1185">Reference proteome</keyword>
<proteinExistence type="predicted"/>
<evidence type="ECO:0000259" key="1">
    <source>
        <dbReference type="Pfam" id="PF13456"/>
    </source>
</evidence>
<protein>
    <recommendedName>
        <fullName evidence="1">RNase H type-1 domain-containing protein</fullName>
    </recommendedName>
</protein>
<sequence>MGVAPDLLSKVYKEVNHWFLIKSTEKEEKSINLERKKRIIFGLKPLPLGWFKCAIGYAWNRYKNESGASWVLGNNEGNVLLHSRRSFSGIISRMDASSESWLWAIESLKSLHFVSIIFSSEDRDLIAAITKPSACTTRK</sequence>
<evidence type="ECO:0000313" key="3">
    <source>
        <dbReference type="Proteomes" id="UP000824890"/>
    </source>
</evidence>
<dbReference type="Proteomes" id="UP000824890">
    <property type="component" value="Unassembled WGS sequence"/>
</dbReference>
<dbReference type="Pfam" id="PF13456">
    <property type="entry name" value="RVT_3"/>
    <property type="match status" value="1"/>
</dbReference>
<gene>
    <name evidence="2" type="ORF">HID58_049135</name>
</gene>
<dbReference type="InterPro" id="IPR002156">
    <property type="entry name" value="RNaseH_domain"/>
</dbReference>
<comment type="caution">
    <text evidence="2">The sequence shown here is derived from an EMBL/GenBank/DDBJ whole genome shotgun (WGS) entry which is preliminary data.</text>
</comment>
<dbReference type="EMBL" id="JAGKQM010000012">
    <property type="protein sequence ID" value="KAH0899567.1"/>
    <property type="molecule type" value="Genomic_DNA"/>
</dbReference>
<name>A0ABQ8B447_BRANA</name>
<feature type="domain" description="RNase H type-1" evidence="1">
    <location>
        <begin position="58"/>
        <end position="134"/>
    </location>
</feature>
<evidence type="ECO:0000313" key="2">
    <source>
        <dbReference type="EMBL" id="KAH0899567.1"/>
    </source>
</evidence>
<accession>A0ABQ8B447</accession>
<organism evidence="2 3">
    <name type="scientific">Brassica napus</name>
    <name type="common">Rape</name>
    <dbReference type="NCBI Taxonomy" id="3708"/>
    <lineage>
        <taxon>Eukaryota</taxon>
        <taxon>Viridiplantae</taxon>
        <taxon>Streptophyta</taxon>
        <taxon>Embryophyta</taxon>
        <taxon>Tracheophyta</taxon>
        <taxon>Spermatophyta</taxon>
        <taxon>Magnoliopsida</taxon>
        <taxon>eudicotyledons</taxon>
        <taxon>Gunneridae</taxon>
        <taxon>Pentapetalae</taxon>
        <taxon>rosids</taxon>
        <taxon>malvids</taxon>
        <taxon>Brassicales</taxon>
        <taxon>Brassicaceae</taxon>
        <taxon>Brassiceae</taxon>
        <taxon>Brassica</taxon>
    </lineage>
</organism>
<reference evidence="2 3" key="1">
    <citation type="submission" date="2021-05" db="EMBL/GenBank/DDBJ databases">
        <title>Genome Assembly of Synthetic Allotetraploid Brassica napus Reveals Homoeologous Exchanges between Subgenomes.</title>
        <authorList>
            <person name="Davis J.T."/>
        </authorList>
    </citation>
    <scope>NUCLEOTIDE SEQUENCE [LARGE SCALE GENOMIC DNA]</scope>
    <source>
        <strain evidence="3">cv. Da-Ae</strain>
        <tissue evidence="2">Seedling</tissue>
    </source>
</reference>